<dbReference type="EMBL" id="AMCI01005158">
    <property type="protein sequence ID" value="EJW96696.1"/>
    <property type="molecule type" value="Genomic_DNA"/>
</dbReference>
<protein>
    <submittedName>
        <fullName evidence="1">Uncharacterized protein</fullName>
    </submittedName>
</protein>
<proteinExistence type="predicted"/>
<comment type="caution">
    <text evidence="1">The sequence shown here is derived from an EMBL/GenBank/DDBJ whole genome shotgun (WGS) entry which is preliminary data.</text>
</comment>
<accession>J9FP39</accession>
<name>J9FP39_9ZZZZ</name>
<reference evidence="1" key="1">
    <citation type="journal article" date="2012" name="PLoS ONE">
        <title>Gene sets for utilization of primary and secondary nutrition supplies in the distal gut of endangered iberian lynx.</title>
        <authorList>
            <person name="Alcaide M."/>
            <person name="Messina E."/>
            <person name="Richter M."/>
            <person name="Bargiela R."/>
            <person name="Peplies J."/>
            <person name="Huws S.A."/>
            <person name="Newbold C.J."/>
            <person name="Golyshin P.N."/>
            <person name="Simon M.A."/>
            <person name="Lopez G."/>
            <person name="Yakimov M.M."/>
            <person name="Ferrer M."/>
        </authorList>
    </citation>
    <scope>NUCLEOTIDE SEQUENCE</scope>
</reference>
<organism evidence="1">
    <name type="scientific">gut metagenome</name>
    <dbReference type="NCBI Taxonomy" id="749906"/>
    <lineage>
        <taxon>unclassified sequences</taxon>
        <taxon>metagenomes</taxon>
        <taxon>organismal metagenomes</taxon>
    </lineage>
</organism>
<sequence length="76" mass="8848">MCTCAGHHDLAQTIITLNHLYMNSFAIAFHKQLIWFITNKTKVKCMRAIRQPLNQEFTITIRCSTNKTVIHSYIHS</sequence>
<gene>
    <name evidence="1" type="ORF">EVA_15198</name>
</gene>
<dbReference type="AlphaFoldDB" id="J9FP39"/>
<evidence type="ECO:0000313" key="1">
    <source>
        <dbReference type="EMBL" id="EJW96696.1"/>
    </source>
</evidence>